<dbReference type="SUPFAM" id="SSF88713">
    <property type="entry name" value="Glycoside hydrolase/deacetylase"/>
    <property type="match status" value="1"/>
</dbReference>
<dbReference type="Pfam" id="PF07748">
    <property type="entry name" value="Glyco_hydro_38C"/>
    <property type="match status" value="1"/>
</dbReference>
<dbReference type="Gene3D" id="3.20.110.10">
    <property type="entry name" value="Glycoside hydrolase 38, N terminal domain"/>
    <property type="match status" value="1"/>
</dbReference>
<dbReference type="Gene3D" id="1.20.1270.50">
    <property type="entry name" value="Glycoside hydrolase family 38, central domain"/>
    <property type="match status" value="1"/>
</dbReference>
<accession>A0A7R9ANG1</accession>
<dbReference type="EC" id="3.2.1.-" evidence="9"/>
<gene>
    <name evidence="11" type="ORF">TSIB3V08_LOCUS1192</name>
</gene>
<name>A0A7R9ANG1_TIMSH</name>
<dbReference type="GO" id="GO:0046872">
    <property type="term" value="F:metal ion binding"/>
    <property type="evidence" value="ECO:0007669"/>
    <property type="project" value="UniProtKB-KW"/>
</dbReference>
<comment type="catalytic activity">
    <reaction evidence="8">
        <text>N(4)-{beta-D-GlcNAc-(1-&gt;2)-alpha-D-Man-(1-&gt;3)-[alpha-D-Man-(1-&gt;3)-[alpha-D-Man-(1-&gt;6)]-alpha-D-Man-(1-&gt;6)]-beta-D-Man-(1-&gt;4)-beta-D-GlcNAc-(1-&gt;4)-beta-D-GlcNAc}-L-asparaginyl-[protein] + 2 H2O = 2 alpha-D-mannopyranose + an N(4)-{beta-D-GlcNAc-(1-&gt;2)-alpha-D-Man-(1-&gt;3)-[alpha-D-Man-(1-&gt;6)]-beta-D-Man-(1-&gt;4)-beta-D-GlcNAc-(1-&gt;4)-beta-D-GlcNAc}-L-asparaginyl-[protein]</text>
        <dbReference type="Rhea" id="RHEA:56052"/>
        <dbReference type="Rhea" id="RHEA-COMP:14368"/>
        <dbReference type="Rhea" id="RHEA-COMP:14369"/>
        <dbReference type="ChEBI" id="CHEBI:15377"/>
        <dbReference type="ChEBI" id="CHEBI:28729"/>
        <dbReference type="ChEBI" id="CHEBI:60615"/>
        <dbReference type="ChEBI" id="CHEBI:60625"/>
        <dbReference type="EC" id="3.2.1.114"/>
    </reaction>
</comment>
<dbReference type="GO" id="GO:0006013">
    <property type="term" value="P:mannose metabolic process"/>
    <property type="evidence" value="ECO:0007669"/>
    <property type="project" value="InterPro"/>
</dbReference>
<dbReference type="CDD" id="cd10809">
    <property type="entry name" value="GH38N_AMII_GMII_SfManIII_like"/>
    <property type="match status" value="1"/>
</dbReference>
<evidence type="ECO:0000256" key="3">
    <source>
        <dbReference type="ARBA" id="ARBA00022723"/>
    </source>
</evidence>
<dbReference type="InterPro" id="IPR000602">
    <property type="entry name" value="Glyco_hydro_38_N"/>
</dbReference>
<dbReference type="InterPro" id="IPR011013">
    <property type="entry name" value="Gal_mutarotase_sf_dom"/>
</dbReference>
<dbReference type="PANTHER" id="PTHR11607:SF70">
    <property type="entry name" value="ALPHA-MANNOSIDASE"/>
    <property type="match status" value="1"/>
</dbReference>
<evidence type="ECO:0000256" key="6">
    <source>
        <dbReference type="ARBA" id="ARBA00023295"/>
    </source>
</evidence>
<dbReference type="GO" id="GO:0030246">
    <property type="term" value="F:carbohydrate binding"/>
    <property type="evidence" value="ECO:0007669"/>
    <property type="project" value="InterPro"/>
</dbReference>
<evidence type="ECO:0000256" key="9">
    <source>
        <dbReference type="RuleBase" id="RU361199"/>
    </source>
</evidence>
<dbReference type="SUPFAM" id="SSF74650">
    <property type="entry name" value="Galactose mutarotase-like"/>
    <property type="match status" value="1"/>
</dbReference>
<dbReference type="InterPro" id="IPR011682">
    <property type="entry name" value="Glyco_hydro_38_C"/>
</dbReference>
<keyword evidence="5 9" id="KW-0862">Zinc</keyword>
<comment type="subunit">
    <text evidence="2">Homodimer; disulfide-linked.</text>
</comment>
<sequence length="1266" mass="144457">MCGTPSTPQDTPHYTLKSHPLQEMLPLAQTFVTPSETPFVPLIPHPLAWIYGTKVGVDVGFIGSHPPSNVPMLNLGARGLVTNTLSLNPPRTLPTVIPKLQLYANPILRVELNMEFREDERLSYRILPLFVGACVLSFSTHVNIVRQGWRVEPGGNLARRGNWSLPLSWGAYYTSARAKISYPNLFFSSVTTAYVTPHKSRGSVPPHRLHTSKSGLDCMVILVPHSHNDPGWLKTYESYYHYQTRNILNNMVDKLQHFSNMTFVWSEISFFAQWWESAHPTKRRVVRKLLDEGRLEILTGGWVMTDEANVHIYAMLDQLIEGHIWVKNNLGVTPKSGWSIDPFGHGSTVPYLLKASGFTGGTVIQRVHYAWKQWLAEQQMGDFLWRQNWDSDGHTEILTHNQPFDIYSIKHSCGPHPQVCLNFDFRKIPGEYTEYSLRAVPIDEYNVRQKAELLLEQYGRTGSLFPHNVVMMPLGDDFRYDHDIEWDQQYKNYKLLFDYINLNKEKYHAEAMFGTPSDYFEAVKERSKHFQILRGDFFVYSDIFSEGRPAYWSGYFTTRPYWKILDRELEASLRSAEILYTLSLNKARQHGYNKTTQLLERDYERLSKARQSLALFQHHDAITGTSKAFVMHDYALKLFEGLQDTTYVQGRCAQTLLVKDPKNMHVGKFLVNRPPQPHVNFLLPDTDRESYEKLAQKVPLVVPRNEPRRVVLFNSLAQQRQDVVKVRVATPHVRVLDSDGNVIPYQINPVWNLTHFTKNTKAANNNEGGDTNKDGTYLQMAKELFEVMFVADLPPLSLVTYVIDRVAEKNLESRAVVYCASCGKNVDDPSFVPPFEVKGMQAGDIQLENHRMKLLFDGRSGFLKAVTRKATGRTTQCGLQFAAYPSAQFHSGAYLFMPDPNSRETEREILSDEPSSKRNLQIVITSGSIASELAVIYHPILAHSVRIYHAAGPLSEGIYIENIIDFEAPPKNRETELFMRVVTDISNGDPPEFYSDLNGFQIQKRVKVERIGIEGNYFPITSMAYIQDSSRRLSLLVNHAQGAASWQPGWLEVMLDRRTLYDDSRGMGEGVVDNKRMLTKFWLLLEEVTGGDKKDSYSRPSLFAHHLSNGLLYPANLFVVEGMTETPPQKPSHQRHEKDLSLHKKVQLLTRSFPCDVHLLTLRSSPDPTYMQFPAAYALLVLHRQGYACDVGAGITIPQCSTELPNSRDDSSSPAFHKRTLFRDLKMHAISRTSLTGLHEWEKCKSLDDVQMKPMELTTLNITFVL</sequence>
<keyword evidence="4 9" id="KW-0378">Hydrolase</keyword>
<evidence type="ECO:0000256" key="1">
    <source>
        <dbReference type="ARBA" id="ARBA00009792"/>
    </source>
</evidence>
<evidence type="ECO:0000256" key="7">
    <source>
        <dbReference type="ARBA" id="ARBA00059516"/>
    </source>
</evidence>
<dbReference type="AlphaFoldDB" id="A0A7R9ANG1"/>
<dbReference type="InterPro" id="IPR011330">
    <property type="entry name" value="Glyco_hydro/deAcase_b/a-brl"/>
</dbReference>
<evidence type="ECO:0000256" key="8">
    <source>
        <dbReference type="ARBA" id="ARBA00093232"/>
    </source>
</evidence>
<evidence type="ECO:0000256" key="4">
    <source>
        <dbReference type="ARBA" id="ARBA00022801"/>
    </source>
</evidence>
<dbReference type="InterPro" id="IPR050843">
    <property type="entry name" value="Glycosyl_Hydrlase_38"/>
</dbReference>
<reference evidence="11" key="1">
    <citation type="submission" date="2020-11" db="EMBL/GenBank/DDBJ databases">
        <authorList>
            <person name="Tran Van P."/>
        </authorList>
    </citation>
    <scope>NUCLEOTIDE SEQUENCE</scope>
</reference>
<comment type="function">
    <text evidence="7">Catalyzes the first committed step in the biosynthesis of complex N-glycans. It controls conversion of high mannose to complex N-glycans; the final hydrolytic step in the N-glycan maturation pathway.</text>
</comment>
<dbReference type="SUPFAM" id="SSF88688">
    <property type="entry name" value="Families 57/38 glycoside transferase middle domain"/>
    <property type="match status" value="1"/>
</dbReference>
<feature type="domain" description="Glycoside hydrolase family 38 central" evidence="10">
    <location>
        <begin position="550"/>
        <end position="638"/>
    </location>
</feature>
<dbReference type="GO" id="GO:0000139">
    <property type="term" value="C:Golgi membrane"/>
    <property type="evidence" value="ECO:0007669"/>
    <property type="project" value="TreeGrafter"/>
</dbReference>
<protein>
    <recommendedName>
        <fullName evidence="9">Alpha-mannosidase</fullName>
        <ecNumber evidence="9">3.2.1.-</ecNumber>
    </recommendedName>
</protein>
<dbReference type="FunFam" id="1.20.1270.50:FF:000001">
    <property type="entry name" value="Alpha-mannosidase"/>
    <property type="match status" value="1"/>
</dbReference>
<keyword evidence="6 9" id="KW-0326">Glycosidase</keyword>
<dbReference type="PANTHER" id="PTHR11607">
    <property type="entry name" value="ALPHA-MANNOSIDASE"/>
    <property type="match status" value="1"/>
</dbReference>
<dbReference type="SMART" id="SM00872">
    <property type="entry name" value="Alpha-mann_mid"/>
    <property type="match status" value="1"/>
</dbReference>
<comment type="similarity">
    <text evidence="1 9">Belongs to the glycosyl hydrolase 38 family.</text>
</comment>
<comment type="cofactor">
    <cofactor evidence="9">
        <name>Zn(2+)</name>
        <dbReference type="ChEBI" id="CHEBI:29105"/>
    </cofactor>
    <text evidence="9">Binds 1 zinc ion per subunit.</text>
</comment>
<evidence type="ECO:0000256" key="2">
    <source>
        <dbReference type="ARBA" id="ARBA00011748"/>
    </source>
</evidence>
<evidence type="ECO:0000259" key="10">
    <source>
        <dbReference type="SMART" id="SM00872"/>
    </source>
</evidence>
<dbReference type="InterPro" id="IPR028995">
    <property type="entry name" value="Glyco_hydro_57/38_cen_sf"/>
</dbReference>
<dbReference type="FunFam" id="3.20.110.10:FF:000007">
    <property type="entry name" value="Alpha-mannosidase"/>
    <property type="match status" value="1"/>
</dbReference>
<dbReference type="InterPro" id="IPR037094">
    <property type="entry name" value="Glyco_hydro_38_cen_sf"/>
</dbReference>
<organism evidence="11">
    <name type="scientific">Timema shepardi</name>
    <name type="common">Walking stick</name>
    <dbReference type="NCBI Taxonomy" id="629360"/>
    <lineage>
        <taxon>Eukaryota</taxon>
        <taxon>Metazoa</taxon>
        <taxon>Ecdysozoa</taxon>
        <taxon>Arthropoda</taxon>
        <taxon>Hexapoda</taxon>
        <taxon>Insecta</taxon>
        <taxon>Pterygota</taxon>
        <taxon>Neoptera</taxon>
        <taxon>Polyneoptera</taxon>
        <taxon>Phasmatodea</taxon>
        <taxon>Timematodea</taxon>
        <taxon>Timematoidea</taxon>
        <taxon>Timematidae</taxon>
        <taxon>Timema</taxon>
    </lineage>
</organism>
<evidence type="ECO:0000313" key="11">
    <source>
        <dbReference type="EMBL" id="CAD7256917.1"/>
    </source>
</evidence>
<dbReference type="EMBL" id="OC000322">
    <property type="protein sequence ID" value="CAD7256917.1"/>
    <property type="molecule type" value="Genomic_DNA"/>
</dbReference>
<evidence type="ECO:0000256" key="5">
    <source>
        <dbReference type="ARBA" id="ARBA00022833"/>
    </source>
</evidence>
<dbReference type="GO" id="GO:0004572">
    <property type="term" value="F:mannosyl-oligosaccharide 1,3-1,6-alpha-mannosidase activity"/>
    <property type="evidence" value="ECO:0007669"/>
    <property type="project" value="UniProtKB-EC"/>
</dbReference>
<dbReference type="InterPro" id="IPR015341">
    <property type="entry name" value="Glyco_hydro_38_cen"/>
</dbReference>
<proteinExistence type="inferred from homology"/>
<dbReference type="InterPro" id="IPR013780">
    <property type="entry name" value="Glyco_hydro_b"/>
</dbReference>
<dbReference type="Gene3D" id="2.70.98.30">
    <property type="entry name" value="Golgi alpha-mannosidase II, domain 4"/>
    <property type="match status" value="1"/>
</dbReference>
<dbReference type="Pfam" id="PF09261">
    <property type="entry name" value="Alpha-mann_mid"/>
    <property type="match status" value="1"/>
</dbReference>
<dbReference type="InterPro" id="IPR027291">
    <property type="entry name" value="Glyco_hydro_38_N_sf"/>
</dbReference>
<dbReference type="Gene3D" id="2.60.40.1180">
    <property type="entry name" value="Golgi alpha-mannosidase II"/>
    <property type="match status" value="1"/>
</dbReference>
<keyword evidence="3 9" id="KW-0479">Metal-binding</keyword>
<dbReference type="Pfam" id="PF01074">
    <property type="entry name" value="Glyco_hydro_38N"/>
    <property type="match status" value="1"/>
</dbReference>
<dbReference type="GO" id="GO:0006491">
    <property type="term" value="P:N-glycan processing"/>
    <property type="evidence" value="ECO:0007669"/>
    <property type="project" value="TreeGrafter"/>
</dbReference>